<sequence length="253" mass="27097">MLWRGTFGGFARGMASCCVALAVGSGSAMAADLVELFTSQGCSACPPADKVLARLAKDPDTVALTFAVDYWDYLGWRDTYAKPEFTRRQREYAKARFDHAVFTPQVVLNGRDAVIGSREDEIRASLDVMRDNGETPDLAITTRISNDRIVVTLPPRDYDGEASVWIAGYLPPKTVDIASGENRDLAVTYVNVVDRMQVVGLWSGEAMTLELPLADVAPEGTAGLAVIVQAKKDGLPGPIIGATRLALQGGSGS</sequence>
<dbReference type="Proteomes" id="UP000233491">
    <property type="component" value="Unassembled WGS sequence"/>
</dbReference>
<proteinExistence type="predicted"/>
<dbReference type="SUPFAM" id="SSF52833">
    <property type="entry name" value="Thioredoxin-like"/>
    <property type="match status" value="1"/>
</dbReference>
<evidence type="ECO:0000313" key="2">
    <source>
        <dbReference type="EMBL" id="PKR87532.1"/>
    </source>
</evidence>
<dbReference type="Pfam" id="PF06764">
    <property type="entry name" value="DUF1223"/>
    <property type="match status" value="1"/>
</dbReference>
<dbReference type="AlphaFoldDB" id="A0A2N3LS93"/>
<gene>
    <name evidence="2" type="ORF">CXZ10_19490</name>
</gene>
<evidence type="ECO:0000313" key="3">
    <source>
        <dbReference type="Proteomes" id="UP000233491"/>
    </source>
</evidence>
<keyword evidence="3" id="KW-1185">Reference proteome</keyword>
<dbReference type="InterPro" id="IPR010634">
    <property type="entry name" value="DUF1223"/>
</dbReference>
<accession>A0A2N3LS93</accession>
<dbReference type="PANTHER" id="PTHR36057:SF1">
    <property type="entry name" value="LIPOPROTEIN LIPID ATTACHMENT SITE-LIKE PROTEIN, PUTATIVE (DUF1223)-RELATED"/>
    <property type="match status" value="1"/>
</dbReference>
<evidence type="ECO:0000256" key="1">
    <source>
        <dbReference type="SAM" id="SignalP"/>
    </source>
</evidence>
<feature type="chain" id="PRO_5015001467" evidence="1">
    <location>
        <begin position="31"/>
        <end position="253"/>
    </location>
</feature>
<reference evidence="2 3" key="1">
    <citation type="submission" date="2017-12" db="EMBL/GenBank/DDBJ databases">
        <title>Anaerobic carbon monoxide metabolism by Pleomorphomonas carboxyditropha sp. nov., a new mesophilic hydrogenogenic carboxidotroph.</title>
        <authorList>
            <person name="Esquivel-Elizondo S."/>
            <person name="Krajmalnik-Brown R."/>
        </authorList>
    </citation>
    <scope>NUCLEOTIDE SEQUENCE [LARGE SCALE GENOMIC DNA]</scope>
    <source>
        <strain evidence="2 3">R5-392</strain>
    </source>
</reference>
<protein>
    <submittedName>
        <fullName evidence="2">DUF1223 domain-containing protein</fullName>
    </submittedName>
</protein>
<feature type="signal peptide" evidence="1">
    <location>
        <begin position="1"/>
        <end position="30"/>
    </location>
</feature>
<name>A0A2N3LS93_9HYPH</name>
<keyword evidence="1" id="KW-0732">Signal</keyword>
<dbReference type="PANTHER" id="PTHR36057">
    <property type="match status" value="1"/>
</dbReference>
<comment type="caution">
    <text evidence="2">The sequence shown here is derived from an EMBL/GenBank/DDBJ whole genome shotgun (WGS) entry which is preliminary data.</text>
</comment>
<dbReference type="EMBL" id="PJNW01000017">
    <property type="protein sequence ID" value="PKR87532.1"/>
    <property type="molecule type" value="Genomic_DNA"/>
</dbReference>
<dbReference type="InterPro" id="IPR036249">
    <property type="entry name" value="Thioredoxin-like_sf"/>
</dbReference>
<organism evidence="2 3">
    <name type="scientific">Pleomorphomonas diazotrophica</name>
    <dbReference type="NCBI Taxonomy" id="1166257"/>
    <lineage>
        <taxon>Bacteria</taxon>
        <taxon>Pseudomonadati</taxon>
        <taxon>Pseudomonadota</taxon>
        <taxon>Alphaproteobacteria</taxon>
        <taxon>Hyphomicrobiales</taxon>
        <taxon>Pleomorphomonadaceae</taxon>
        <taxon>Pleomorphomonas</taxon>
    </lineage>
</organism>